<protein>
    <submittedName>
        <fullName evidence="1">Uncharacterized protein</fullName>
    </submittedName>
</protein>
<evidence type="ECO:0000313" key="3">
    <source>
        <dbReference type="Proteomes" id="UP001162780"/>
    </source>
</evidence>
<organism evidence="1 3">
    <name type="scientific">Methylomonas rapida</name>
    <dbReference type="NCBI Taxonomy" id="2963939"/>
    <lineage>
        <taxon>Bacteria</taxon>
        <taxon>Pseudomonadati</taxon>
        <taxon>Pseudomonadota</taxon>
        <taxon>Gammaproteobacteria</taxon>
        <taxon>Methylococcales</taxon>
        <taxon>Methylococcaceae</taxon>
        <taxon>Methylomonas</taxon>
    </lineage>
</organism>
<proteinExistence type="predicted"/>
<dbReference type="Proteomes" id="UP001162780">
    <property type="component" value="Chromosome"/>
</dbReference>
<reference evidence="1" key="1">
    <citation type="submission" date="2022-11" db="EMBL/GenBank/DDBJ databases">
        <title>Methylomonas rapida sp. nov., Carotenoid-Producing Obligate Methanotrophs with High Growth Characteristics and Biotechnological Potential.</title>
        <authorList>
            <person name="Tikhonova E.N."/>
            <person name="Suleimanov R.Z."/>
            <person name="Miroshnikov K."/>
            <person name="Oshkin I.Y."/>
            <person name="Belova S.E."/>
            <person name="Danilova O.V."/>
            <person name="Ashikhmin A."/>
            <person name="Konopkin A."/>
            <person name="But S.Y."/>
            <person name="Khmelenina V.N."/>
            <person name="Kuznetsov N."/>
            <person name="Pimenov N.V."/>
            <person name="Dedysh S.N."/>
        </authorList>
    </citation>
    <scope>NUCLEOTIDE SEQUENCE</scope>
    <source>
        <strain evidence="1">MP1</strain>
    </source>
</reference>
<gene>
    <name evidence="2" type="ORF">NM686_010525</name>
    <name evidence="1" type="ORF">NM686_017770</name>
</gene>
<dbReference type="EMBL" id="CP113517">
    <property type="protein sequence ID" value="WAR46920.1"/>
    <property type="molecule type" value="Genomic_DNA"/>
</dbReference>
<accession>A0ABY7GK75</accession>
<sequence length="68" mass="7546">MTKQQIAHKLRLLQDDMLEIATAMDFYGGFNPLYSQHGRELSGAAGLVAEWADEIEAEAHDEPNQTTA</sequence>
<name>A0ABY7GK75_9GAMM</name>
<evidence type="ECO:0000313" key="1">
    <source>
        <dbReference type="EMBL" id="WAR44203.1"/>
    </source>
</evidence>
<evidence type="ECO:0000313" key="2">
    <source>
        <dbReference type="EMBL" id="WAR46920.1"/>
    </source>
</evidence>
<dbReference type="RefSeq" id="WP_255187829.1">
    <property type="nucleotide sequence ID" value="NZ_CP113517.1"/>
</dbReference>
<keyword evidence="3" id="KW-1185">Reference proteome</keyword>
<dbReference type="EMBL" id="CP113517">
    <property type="protein sequence ID" value="WAR44203.1"/>
    <property type="molecule type" value="Genomic_DNA"/>
</dbReference>